<dbReference type="GO" id="GO:0030686">
    <property type="term" value="C:90S preribosome"/>
    <property type="evidence" value="ECO:0007669"/>
    <property type="project" value="TreeGrafter"/>
</dbReference>
<evidence type="ECO:0000256" key="2">
    <source>
        <dbReference type="ARBA" id="ARBA00009418"/>
    </source>
</evidence>
<keyword evidence="4 6" id="KW-0698">rRNA processing</keyword>
<dbReference type="InterPro" id="IPR009292">
    <property type="entry name" value="RRP36"/>
</dbReference>
<dbReference type="GO" id="GO:0000462">
    <property type="term" value="P:maturation of SSU-rRNA from tricistronic rRNA transcript (SSU-rRNA, 5.8S rRNA, LSU-rRNA)"/>
    <property type="evidence" value="ECO:0007669"/>
    <property type="project" value="TreeGrafter"/>
</dbReference>
<evidence type="ECO:0000313" key="8">
    <source>
        <dbReference type="EMBL" id="CAD7412650.1"/>
    </source>
</evidence>
<evidence type="ECO:0000256" key="1">
    <source>
        <dbReference type="ARBA" id="ARBA00004604"/>
    </source>
</evidence>
<dbReference type="EMBL" id="OD006197">
    <property type="protein sequence ID" value="CAD7412650.1"/>
    <property type="molecule type" value="Genomic_DNA"/>
</dbReference>
<keyword evidence="5 6" id="KW-0539">Nucleus</keyword>
<evidence type="ECO:0000256" key="4">
    <source>
        <dbReference type="ARBA" id="ARBA00022552"/>
    </source>
</evidence>
<keyword evidence="3 6" id="KW-0690">Ribosome biogenesis</keyword>
<evidence type="ECO:0000256" key="7">
    <source>
        <dbReference type="SAM" id="Coils"/>
    </source>
</evidence>
<keyword evidence="6" id="KW-0687">Ribonucleoprotein</keyword>
<evidence type="ECO:0000256" key="5">
    <source>
        <dbReference type="ARBA" id="ARBA00023242"/>
    </source>
</evidence>
<proteinExistence type="inferred from homology"/>
<organism evidence="8">
    <name type="scientific">Timema poppense</name>
    <name type="common">Walking stick</name>
    <dbReference type="NCBI Taxonomy" id="170557"/>
    <lineage>
        <taxon>Eukaryota</taxon>
        <taxon>Metazoa</taxon>
        <taxon>Ecdysozoa</taxon>
        <taxon>Arthropoda</taxon>
        <taxon>Hexapoda</taxon>
        <taxon>Insecta</taxon>
        <taxon>Pterygota</taxon>
        <taxon>Neoptera</taxon>
        <taxon>Polyneoptera</taxon>
        <taxon>Phasmatodea</taxon>
        <taxon>Timematodea</taxon>
        <taxon>Timematoidea</taxon>
        <taxon>Timematidae</taxon>
        <taxon>Timema</taxon>
    </lineage>
</organism>
<comment type="similarity">
    <text evidence="2 6">Belongs to the RRP36 family.</text>
</comment>
<dbReference type="AlphaFoldDB" id="A0A7R9DFJ9"/>
<comment type="subcellular location">
    <subcellularLocation>
        <location evidence="1 6">Nucleus</location>
        <location evidence="1 6">Nucleolus</location>
    </subcellularLocation>
</comment>
<evidence type="ECO:0000256" key="6">
    <source>
        <dbReference type="RuleBase" id="RU368027"/>
    </source>
</evidence>
<keyword evidence="7" id="KW-0175">Coiled coil</keyword>
<dbReference type="PANTHER" id="PTHR21738">
    <property type="entry name" value="RIBOSOMAL RNA PROCESSING PROTEIN 36 HOMOLOG"/>
    <property type="match status" value="1"/>
</dbReference>
<dbReference type="PANTHER" id="PTHR21738:SF0">
    <property type="entry name" value="RIBOSOMAL RNA PROCESSING PROTEIN 36 HOMOLOG"/>
    <property type="match status" value="1"/>
</dbReference>
<dbReference type="GO" id="GO:0005730">
    <property type="term" value="C:nucleolus"/>
    <property type="evidence" value="ECO:0007669"/>
    <property type="project" value="UniProtKB-SubCell"/>
</dbReference>
<comment type="subunit">
    <text evidence="6">Associates with 90S and pre-40S pre-ribosomal particles.</text>
</comment>
<comment type="function">
    <text evidence="6">Component of the 90S pre-ribosome involved in the maturation of rRNAs. Required for early cleavages of the pre-RNAs in the 40S ribosomal subunit maturation pathway.</text>
</comment>
<accession>A0A7R9DFJ9</accession>
<name>A0A7R9DFJ9_TIMPO</name>
<protein>
    <recommendedName>
        <fullName evidence="6">rRNA biogenesis protein RRP36</fullName>
    </recommendedName>
</protein>
<sequence length="262" mass="30773">MSIVSCFSLGEAHLEADVEPRSLCSVGNKLSRDVYVVWSLGASIRKELSDMSFEQLLQLKEELGTKVYNEAIFGESSMKNNNFKRANKNRPREMSSKVPVSLLSEVVPVKKVVPRDPRFDTLCGEFNEKAFKSSYSFLSKVKQQELKQLKEDLKAEKNSIRKEKIRYLIQRLENQEREVERLEHKEQKKQEERAMQIQLLREGKKPQFQKPVEKRLLELVDQYKELKKSGKLKKHIEKHRKKVMLKDKKKMREHNQIVLGES</sequence>
<reference evidence="8" key="1">
    <citation type="submission" date="2020-11" db="EMBL/GenBank/DDBJ databases">
        <authorList>
            <person name="Tran Van P."/>
        </authorList>
    </citation>
    <scope>NUCLEOTIDE SEQUENCE</scope>
</reference>
<feature type="coiled-coil region" evidence="7">
    <location>
        <begin position="139"/>
        <end position="194"/>
    </location>
</feature>
<evidence type="ECO:0000256" key="3">
    <source>
        <dbReference type="ARBA" id="ARBA00022517"/>
    </source>
</evidence>
<dbReference type="Pfam" id="PF06102">
    <property type="entry name" value="RRP36"/>
    <property type="match status" value="1"/>
</dbReference>
<gene>
    <name evidence="8" type="ORF">TPSB3V08_LOCUS8549</name>
</gene>